<dbReference type="SMART" id="SM00214">
    <property type="entry name" value="VWC"/>
    <property type="match status" value="2"/>
</dbReference>
<comment type="caution">
    <text evidence="7">The sequence shown here is derived from an EMBL/GenBank/DDBJ whole genome shotgun (WGS) entry which is preliminary data.</text>
</comment>
<dbReference type="AlphaFoldDB" id="A0A9P0WXM7"/>
<feature type="region of interest" description="Disordered" evidence="4">
    <location>
        <begin position="470"/>
        <end position="517"/>
    </location>
</feature>
<dbReference type="EMBL" id="CALOZG010000001">
    <property type="protein sequence ID" value="CAH3878517.1"/>
    <property type="molecule type" value="Genomic_DNA"/>
</dbReference>
<feature type="compositionally biased region" description="Basic and acidic residues" evidence="4">
    <location>
        <begin position="270"/>
        <end position="281"/>
    </location>
</feature>
<gene>
    <name evidence="7" type="ORF">PIBRA_LOCUS641</name>
</gene>
<feature type="domain" description="VWFC" evidence="6">
    <location>
        <begin position="108"/>
        <end position="168"/>
    </location>
</feature>
<dbReference type="InterPro" id="IPR052424">
    <property type="entry name" value="Kielin_Chordin-BMP_Reg"/>
</dbReference>
<feature type="compositionally biased region" description="Polar residues" evidence="4">
    <location>
        <begin position="843"/>
        <end position="859"/>
    </location>
</feature>
<evidence type="ECO:0000256" key="3">
    <source>
        <dbReference type="ARBA" id="ARBA00022729"/>
    </source>
</evidence>
<feature type="signal peptide" evidence="5">
    <location>
        <begin position="1"/>
        <end position="28"/>
    </location>
</feature>
<dbReference type="PROSITE" id="PS50184">
    <property type="entry name" value="VWFC_2"/>
    <property type="match status" value="1"/>
</dbReference>
<dbReference type="PANTHER" id="PTHR46698">
    <property type="entry name" value="CROSSVEINLESS 2"/>
    <property type="match status" value="1"/>
</dbReference>
<evidence type="ECO:0000256" key="1">
    <source>
        <dbReference type="ARBA" id="ARBA00004613"/>
    </source>
</evidence>
<keyword evidence="2" id="KW-0964">Secreted</keyword>
<dbReference type="Pfam" id="PF23334">
    <property type="entry name" value="VWC2L_2nd"/>
    <property type="match status" value="1"/>
</dbReference>
<dbReference type="Gene3D" id="2.10.70.10">
    <property type="entry name" value="Complement Module, domain 1"/>
    <property type="match status" value="2"/>
</dbReference>
<dbReference type="GO" id="GO:0036122">
    <property type="term" value="F:BMP binding"/>
    <property type="evidence" value="ECO:0007669"/>
    <property type="project" value="TreeGrafter"/>
</dbReference>
<evidence type="ECO:0000313" key="7">
    <source>
        <dbReference type="EMBL" id="CAH3878517.1"/>
    </source>
</evidence>
<dbReference type="Proteomes" id="UP001152562">
    <property type="component" value="Unassembled WGS sequence"/>
</dbReference>
<feature type="region of interest" description="Disordered" evidence="4">
    <location>
        <begin position="787"/>
        <end position="862"/>
    </location>
</feature>
<feature type="compositionally biased region" description="Polar residues" evidence="4">
    <location>
        <begin position="502"/>
        <end position="516"/>
    </location>
</feature>
<keyword evidence="8" id="KW-1185">Reference proteome</keyword>
<feature type="compositionally biased region" description="Polar residues" evidence="4">
    <location>
        <begin position="787"/>
        <end position="800"/>
    </location>
</feature>
<proteinExistence type="predicted"/>
<feature type="region of interest" description="Disordered" evidence="4">
    <location>
        <begin position="270"/>
        <end position="295"/>
    </location>
</feature>
<comment type="subcellular location">
    <subcellularLocation>
        <location evidence="1">Secreted</location>
    </subcellularLocation>
</comment>
<feature type="compositionally biased region" description="Basic and acidic residues" evidence="4">
    <location>
        <begin position="811"/>
        <end position="825"/>
    </location>
</feature>
<feature type="compositionally biased region" description="Acidic residues" evidence="4">
    <location>
        <begin position="470"/>
        <end position="483"/>
    </location>
</feature>
<reference evidence="7" key="1">
    <citation type="submission" date="2022-05" db="EMBL/GenBank/DDBJ databases">
        <authorList>
            <person name="Okamura Y."/>
        </authorList>
    </citation>
    <scope>NUCLEOTIDE SEQUENCE</scope>
</reference>
<dbReference type="GO" id="GO:0005576">
    <property type="term" value="C:extracellular region"/>
    <property type="evidence" value="ECO:0007669"/>
    <property type="project" value="UniProtKB-SubCell"/>
</dbReference>
<dbReference type="GO" id="GO:0030513">
    <property type="term" value="P:positive regulation of BMP signaling pathway"/>
    <property type="evidence" value="ECO:0007669"/>
    <property type="project" value="TreeGrafter"/>
</dbReference>
<dbReference type="SUPFAM" id="SSF57603">
    <property type="entry name" value="FnI-like domain"/>
    <property type="match status" value="2"/>
</dbReference>
<evidence type="ECO:0000259" key="6">
    <source>
        <dbReference type="PROSITE" id="PS50184"/>
    </source>
</evidence>
<evidence type="ECO:0000313" key="8">
    <source>
        <dbReference type="Proteomes" id="UP001152562"/>
    </source>
</evidence>
<feature type="region of interest" description="Disordered" evidence="4">
    <location>
        <begin position="702"/>
        <end position="757"/>
    </location>
</feature>
<organism evidence="7 8">
    <name type="scientific">Pieris brassicae</name>
    <name type="common">White butterfly</name>
    <name type="synonym">Large white butterfly</name>
    <dbReference type="NCBI Taxonomy" id="7116"/>
    <lineage>
        <taxon>Eukaryota</taxon>
        <taxon>Metazoa</taxon>
        <taxon>Ecdysozoa</taxon>
        <taxon>Arthropoda</taxon>
        <taxon>Hexapoda</taxon>
        <taxon>Insecta</taxon>
        <taxon>Pterygota</taxon>
        <taxon>Neoptera</taxon>
        <taxon>Endopterygota</taxon>
        <taxon>Lepidoptera</taxon>
        <taxon>Glossata</taxon>
        <taxon>Ditrysia</taxon>
        <taxon>Papilionoidea</taxon>
        <taxon>Pieridae</taxon>
        <taxon>Pierinae</taxon>
        <taxon>Pieris</taxon>
    </lineage>
</organism>
<evidence type="ECO:0000256" key="4">
    <source>
        <dbReference type="SAM" id="MobiDB-lite"/>
    </source>
</evidence>
<name>A0A9P0WXM7_PIEBR</name>
<sequence>MYRSKGGMGSSRYCLSLFVALHITLSDAGPVGPLPNVTSVDLGLKEGSCALGDVVYLHGDQFPGTNPCEHCACTGGEVRCEKQRCEPRPGCKAVHRPDHCCPTYQCECEQEGHVYGNGEKLVDPQDPCRVCYCQGGEVVCRRIACFVRDDCQPRLVQGRCCPEYDNCPLRGVTSVHGVTQVSTTLPPKLNTSAVLPPPGPIKPGFTIKEITPVSEIPVTDVKVKEILPSPNMDVDEYSSSKSPLIPREVTSETSSIVDANVKAKLPVNIEKPEQKPSHEEIVPNNDNGDSTPSKISFSTQDSINSEIYPSNIPSLILMGPPSESISLNSLSTKSPALEEEDSSLFDHNPAFPPIPDDLSVPGNHEDEILPEQHFDNDQISGISDVMVTNDRIITDAPIVRESPTSILYMPKELGVTTDNLIGTDISSEKKNNKMELSSTDSLTTKENPMLNLRSVLPTQILNIPSFITDETTDDIDTTTDDSELQSSSEKGVEIVNDDGLDHQSSGNETDSDFQTPKSKEFFSSYESSTEIYIGNQPSSILIETSDQNPHDESDNISDSILASSTLRALNAETESDITSLSRMEPGKEASFENIETTEFMFTSFGSQESATEAVELMKMATDTDRSSALIKPSQERNINVLTDLINLVGDVASISDHTDNPTKSVGGSTTISDSEELIPVNLGYKSKNSNWNLNSITEIPHKSKNVQTSKTKNVEIEDDDEIENITDSPPPNDKIEPTTKRPVIDDVSDGKQQNISGSVENKDIEIITQAYVPTFNKRPTKVVMGNSSEALSGSQLTDSGKATFDTSDEEKDSKHLILTSSHRDTALPPSVEETERPLDGGSLAQSAGRQSGESISQRSDGGGGRPYISLYASRAPHSAALLVCAIATKAMKSLVLCVVMAVAVAAIPVPREGAAYTKEAIKQAQNTYLIPKDAVIQKVEEGIELAAYESIPGNQKINLFEILGDQLPSEVINNLQTQVNHVGQQ</sequence>
<evidence type="ECO:0000256" key="2">
    <source>
        <dbReference type="ARBA" id="ARBA00022525"/>
    </source>
</evidence>
<dbReference type="InterPro" id="IPR001007">
    <property type="entry name" value="VWF_dom"/>
</dbReference>
<dbReference type="PANTHER" id="PTHR46698:SF4">
    <property type="entry name" value="CROSSVEINLESS 2"/>
    <property type="match status" value="1"/>
</dbReference>
<evidence type="ECO:0000256" key="5">
    <source>
        <dbReference type="SAM" id="SignalP"/>
    </source>
</evidence>
<feature type="chain" id="PRO_5040513211" description="VWFC domain-containing protein" evidence="5">
    <location>
        <begin position="29"/>
        <end position="985"/>
    </location>
</feature>
<accession>A0A9P0WXM7</accession>
<keyword evidence="3 5" id="KW-0732">Signal</keyword>
<feature type="compositionally biased region" description="Polar residues" evidence="4">
    <location>
        <begin position="284"/>
        <end position="295"/>
    </location>
</feature>
<protein>
    <recommendedName>
        <fullName evidence="6">VWFC domain-containing protein</fullName>
    </recommendedName>
</protein>
<feature type="compositionally biased region" description="Basic and acidic residues" evidence="4">
    <location>
        <begin position="733"/>
        <end position="744"/>
    </location>
</feature>